<dbReference type="AlphaFoldDB" id="A0A1I1REG0"/>
<reference evidence="3" key="1">
    <citation type="submission" date="2016-10" db="EMBL/GenBank/DDBJ databases">
        <authorList>
            <person name="Varghese N."/>
            <person name="Submissions S."/>
        </authorList>
    </citation>
    <scope>NUCLEOTIDE SEQUENCE [LARGE SCALE GENOMIC DNA]</scope>
    <source>
        <strain evidence="3">CGMCC 1.12041</strain>
    </source>
</reference>
<name>A0A1I1REG0_9BURK</name>
<dbReference type="EMBL" id="FOLD01000021">
    <property type="protein sequence ID" value="SFD29953.1"/>
    <property type="molecule type" value="Genomic_DNA"/>
</dbReference>
<keyword evidence="1" id="KW-0472">Membrane</keyword>
<dbReference type="STRING" id="1164594.SAMN05216204_12150"/>
<keyword evidence="3" id="KW-1185">Reference proteome</keyword>
<proteinExistence type="predicted"/>
<evidence type="ECO:0000313" key="3">
    <source>
        <dbReference type="Proteomes" id="UP000198639"/>
    </source>
</evidence>
<feature type="transmembrane region" description="Helical" evidence="1">
    <location>
        <begin position="12"/>
        <end position="31"/>
    </location>
</feature>
<accession>A0A1I1REG0</accession>
<protein>
    <submittedName>
        <fullName evidence="2">Uncharacterized protein</fullName>
    </submittedName>
</protein>
<keyword evidence="1" id="KW-0812">Transmembrane</keyword>
<evidence type="ECO:0000256" key="1">
    <source>
        <dbReference type="SAM" id="Phobius"/>
    </source>
</evidence>
<gene>
    <name evidence="2" type="ORF">SAMN05216204_12150</name>
</gene>
<organism evidence="2 3">
    <name type="scientific">Massilia yuzhufengensis</name>
    <dbReference type="NCBI Taxonomy" id="1164594"/>
    <lineage>
        <taxon>Bacteria</taxon>
        <taxon>Pseudomonadati</taxon>
        <taxon>Pseudomonadota</taxon>
        <taxon>Betaproteobacteria</taxon>
        <taxon>Burkholderiales</taxon>
        <taxon>Oxalobacteraceae</taxon>
        <taxon>Telluria group</taxon>
        <taxon>Massilia</taxon>
    </lineage>
</organism>
<sequence>MSWMNFKRPEFILATFVFVVLVAIASILYFTRPIEMSSDAMDKQLLDSIKKTVSPFDIKNFIETQKIENSIVNLHLFTVCNETKRCSVYAFIGFAEAGDGKEESTLFVEVETQADENRTLNQGGNCEPLWRFKKSNWAVKILNGGGQGETLLAHGEFNDISRMSTFDGRSSAINILHSMQRAIVTRISEERSTKNAPGVQCRVENTPLWETKKPDVNCPEPIDWVTCQPV</sequence>
<evidence type="ECO:0000313" key="2">
    <source>
        <dbReference type="EMBL" id="SFD29953.1"/>
    </source>
</evidence>
<dbReference type="Proteomes" id="UP000198639">
    <property type="component" value="Unassembled WGS sequence"/>
</dbReference>
<keyword evidence="1" id="KW-1133">Transmembrane helix</keyword>